<reference evidence="2" key="1">
    <citation type="submission" date="2018-05" db="EMBL/GenBank/DDBJ databases">
        <authorList>
            <person name="Lanie J.A."/>
            <person name="Ng W.-L."/>
            <person name="Kazmierczak K.M."/>
            <person name="Andrzejewski T.M."/>
            <person name="Davidsen T.M."/>
            <person name="Wayne K.J."/>
            <person name="Tettelin H."/>
            <person name="Glass J.I."/>
            <person name="Rusch D."/>
            <person name="Podicherti R."/>
            <person name="Tsui H.-C.T."/>
            <person name="Winkler M.E."/>
        </authorList>
    </citation>
    <scope>NUCLEOTIDE SEQUENCE</scope>
</reference>
<feature type="compositionally biased region" description="Polar residues" evidence="1">
    <location>
        <begin position="59"/>
        <end position="73"/>
    </location>
</feature>
<feature type="region of interest" description="Disordered" evidence="1">
    <location>
        <begin position="23"/>
        <end position="75"/>
    </location>
</feature>
<protein>
    <submittedName>
        <fullName evidence="2">Uncharacterized protein</fullName>
    </submittedName>
</protein>
<dbReference type="EMBL" id="UINC01000626">
    <property type="protein sequence ID" value="SUZ58545.1"/>
    <property type="molecule type" value="Genomic_DNA"/>
</dbReference>
<organism evidence="2">
    <name type="scientific">marine metagenome</name>
    <dbReference type="NCBI Taxonomy" id="408172"/>
    <lineage>
        <taxon>unclassified sequences</taxon>
        <taxon>metagenomes</taxon>
        <taxon>ecological metagenomes</taxon>
    </lineage>
</organism>
<name>A0A381NVA6_9ZZZZ</name>
<evidence type="ECO:0000313" key="2">
    <source>
        <dbReference type="EMBL" id="SUZ58545.1"/>
    </source>
</evidence>
<proteinExistence type="predicted"/>
<evidence type="ECO:0000256" key="1">
    <source>
        <dbReference type="SAM" id="MobiDB-lite"/>
    </source>
</evidence>
<gene>
    <name evidence="2" type="ORF">METZ01_LOCUS11399</name>
</gene>
<dbReference type="AlphaFoldDB" id="A0A381NVA6"/>
<sequence>MFLRLLVVSCLVGTPFGPLPAIAATTEPQRQQPVPRPFPRPEDPGQDPTLAPTKEQAEATPSLTDQGEPSETTLGFPIYPSARYLTSYDAGRNQRYYLFGTNSTFEEMVQYYAIVLDERGDRVFDAPATHVFEIGRFSEDDMAFPPGVTVKDYTWNGSDGYLHTNGNQAERFKTVIQIVPALPEQARSQ</sequence>
<accession>A0A381NVA6</accession>